<comment type="caution">
    <text evidence="2">The sequence shown here is derived from an EMBL/GenBank/DDBJ whole genome shotgun (WGS) entry which is preliminary data.</text>
</comment>
<dbReference type="Gene3D" id="3.10.20.90">
    <property type="entry name" value="Phosphatidylinositol 3-kinase Catalytic Subunit, Chain A, domain 1"/>
    <property type="match status" value="1"/>
</dbReference>
<evidence type="ECO:0000259" key="1">
    <source>
        <dbReference type="Pfam" id="PF18036"/>
    </source>
</evidence>
<feature type="domain" description="SNRNP25 ubiquitin-like" evidence="1">
    <location>
        <begin position="72"/>
        <end position="119"/>
    </location>
</feature>
<dbReference type="Proteomes" id="UP001604277">
    <property type="component" value="Unassembled WGS sequence"/>
</dbReference>
<evidence type="ECO:0000313" key="2">
    <source>
        <dbReference type="EMBL" id="KAL2549214.1"/>
    </source>
</evidence>
<dbReference type="InterPro" id="IPR040610">
    <property type="entry name" value="SNRNP25_ubiquitin"/>
</dbReference>
<dbReference type="InterPro" id="IPR029071">
    <property type="entry name" value="Ubiquitin-like_domsf"/>
</dbReference>
<sequence length="139" mass="15224">MDASTNSTMVEDAAGIVDVNTSPEYNASIVKKTKLHFTVEALLNDPILLDVTKNPTLSEVDTLINLELGGAMRICVLKLDGTSIDVAVMNCALVKDLKLAIKKKVKDMEETMMGHRQISCQPSLQLIPPHFQDESIRAD</sequence>
<dbReference type="AlphaFoldDB" id="A0ABD1WHR6"/>
<dbReference type="PANTHER" id="PTHR14942:SF0">
    <property type="entry name" value="U11_U12 SMALL NUCLEAR RIBONUCLEOPROTEIN 25 KDA PROTEIN"/>
    <property type="match status" value="1"/>
</dbReference>
<dbReference type="Pfam" id="PF18036">
    <property type="entry name" value="Ubiquitin_4"/>
    <property type="match status" value="1"/>
</dbReference>
<dbReference type="EMBL" id="JBFOLJ010000003">
    <property type="protein sequence ID" value="KAL2549214.1"/>
    <property type="molecule type" value="Genomic_DNA"/>
</dbReference>
<gene>
    <name evidence="2" type="ORF">Fot_10744</name>
</gene>
<keyword evidence="2" id="KW-0687">Ribonucleoprotein</keyword>
<dbReference type="GO" id="GO:1990904">
    <property type="term" value="C:ribonucleoprotein complex"/>
    <property type="evidence" value="ECO:0007669"/>
    <property type="project" value="UniProtKB-KW"/>
</dbReference>
<name>A0ABD1WHR6_9LAMI</name>
<dbReference type="InterPro" id="IPR039690">
    <property type="entry name" value="SNRNP25"/>
</dbReference>
<organism evidence="2 3">
    <name type="scientific">Forsythia ovata</name>
    <dbReference type="NCBI Taxonomy" id="205694"/>
    <lineage>
        <taxon>Eukaryota</taxon>
        <taxon>Viridiplantae</taxon>
        <taxon>Streptophyta</taxon>
        <taxon>Embryophyta</taxon>
        <taxon>Tracheophyta</taxon>
        <taxon>Spermatophyta</taxon>
        <taxon>Magnoliopsida</taxon>
        <taxon>eudicotyledons</taxon>
        <taxon>Gunneridae</taxon>
        <taxon>Pentapetalae</taxon>
        <taxon>asterids</taxon>
        <taxon>lamiids</taxon>
        <taxon>Lamiales</taxon>
        <taxon>Oleaceae</taxon>
        <taxon>Forsythieae</taxon>
        <taxon>Forsythia</taxon>
    </lineage>
</organism>
<dbReference type="PANTHER" id="PTHR14942">
    <property type="entry name" value="U11/U12 SMALL NUCLEAR RIBONUCLEOPROTEIN 25 KDA PROTEIN"/>
    <property type="match status" value="1"/>
</dbReference>
<reference evidence="3" key="1">
    <citation type="submission" date="2024-07" db="EMBL/GenBank/DDBJ databases">
        <title>Two chromosome-level genome assemblies of Korean endemic species Abeliophyllum distichum and Forsythia ovata (Oleaceae).</title>
        <authorList>
            <person name="Jang H."/>
        </authorList>
    </citation>
    <scope>NUCLEOTIDE SEQUENCE [LARGE SCALE GENOMIC DNA]</scope>
</reference>
<accession>A0ABD1WHR6</accession>
<evidence type="ECO:0000313" key="3">
    <source>
        <dbReference type="Proteomes" id="UP001604277"/>
    </source>
</evidence>
<proteinExistence type="predicted"/>
<protein>
    <submittedName>
        <fullName evidence="2">U11/U12 small nuclear ribonucleoprotein 25 kDa protein</fullName>
    </submittedName>
</protein>
<dbReference type="SUPFAM" id="SSF54236">
    <property type="entry name" value="Ubiquitin-like"/>
    <property type="match status" value="1"/>
</dbReference>
<keyword evidence="3" id="KW-1185">Reference proteome</keyword>